<protein>
    <submittedName>
        <fullName evidence="2">Metaxin-1</fullName>
    </submittedName>
</protein>
<dbReference type="EMBL" id="SRLO01009747">
    <property type="protein sequence ID" value="TNN26674.1"/>
    <property type="molecule type" value="Genomic_DNA"/>
</dbReference>
<evidence type="ECO:0000313" key="3">
    <source>
        <dbReference type="Proteomes" id="UP000314294"/>
    </source>
</evidence>
<feature type="domain" description="Mitochondrial outer membrane transport complex Sam37/metaxin N-terminal" evidence="1">
    <location>
        <begin position="18"/>
        <end position="68"/>
    </location>
</feature>
<dbReference type="OrthoDB" id="8943946at2759"/>
<keyword evidence="3" id="KW-1185">Reference proteome</keyword>
<dbReference type="InterPro" id="IPR019564">
    <property type="entry name" value="Sam37/metaxin_N"/>
</dbReference>
<evidence type="ECO:0000259" key="1">
    <source>
        <dbReference type="Pfam" id="PF10568"/>
    </source>
</evidence>
<evidence type="ECO:0000313" key="2">
    <source>
        <dbReference type="EMBL" id="TNN26674.1"/>
    </source>
</evidence>
<sequence length="89" mass="10069">MNSCPPHRPLILSGGSEAYAQFAGAPLKVRKMSNPWRSPSGLLPTLRTNRKENLTRPSDIITHFRKQVTSYFKSSPLLATRGLWLYRSL</sequence>
<organism evidence="2 3">
    <name type="scientific">Liparis tanakae</name>
    <name type="common">Tanaka's snailfish</name>
    <dbReference type="NCBI Taxonomy" id="230148"/>
    <lineage>
        <taxon>Eukaryota</taxon>
        <taxon>Metazoa</taxon>
        <taxon>Chordata</taxon>
        <taxon>Craniata</taxon>
        <taxon>Vertebrata</taxon>
        <taxon>Euteleostomi</taxon>
        <taxon>Actinopterygii</taxon>
        <taxon>Neopterygii</taxon>
        <taxon>Teleostei</taxon>
        <taxon>Neoteleostei</taxon>
        <taxon>Acanthomorphata</taxon>
        <taxon>Eupercaria</taxon>
        <taxon>Perciformes</taxon>
        <taxon>Cottioidei</taxon>
        <taxon>Cottales</taxon>
        <taxon>Liparidae</taxon>
        <taxon>Liparis</taxon>
    </lineage>
</organism>
<dbReference type="Proteomes" id="UP000314294">
    <property type="component" value="Unassembled WGS sequence"/>
</dbReference>
<dbReference type="AlphaFoldDB" id="A0A4Z2EDV2"/>
<proteinExistence type="predicted"/>
<dbReference type="Pfam" id="PF10568">
    <property type="entry name" value="Tom37"/>
    <property type="match status" value="1"/>
</dbReference>
<name>A0A4Z2EDV2_9TELE</name>
<gene>
    <name evidence="2" type="primary">MTX1</name>
    <name evidence="2" type="ORF">EYF80_063191</name>
</gene>
<dbReference type="GO" id="GO:0001401">
    <property type="term" value="C:SAM complex"/>
    <property type="evidence" value="ECO:0007669"/>
    <property type="project" value="InterPro"/>
</dbReference>
<accession>A0A4Z2EDV2</accession>
<comment type="caution">
    <text evidence="2">The sequence shown here is derived from an EMBL/GenBank/DDBJ whole genome shotgun (WGS) entry which is preliminary data.</text>
</comment>
<reference evidence="2 3" key="1">
    <citation type="submission" date="2019-03" db="EMBL/GenBank/DDBJ databases">
        <title>First draft genome of Liparis tanakae, snailfish: a comprehensive survey of snailfish specific genes.</title>
        <authorList>
            <person name="Kim W."/>
            <person name="Song I."/>
            <person name="Jeong J.-H."/>
            <person name="Kim D."/>
            <person name="Kim S."/>
            <person name="Ryu S."/>
            <person name="Song J.Y."/>
            <person name="Lee S.K."/>
        </authorList>
    </citation>
    <scope>NUCLEOTIDE SEQUENCE [LARGE SCALE GENOMIC DNA]</scope>
    <source>
        <tissue evidence="2">Muscle</tissue>
    </source>
</reference>